<feature type="transmembrane region" description="Helical" evidence="5">
    <location>
        <begin position="412"/>
        <end position="433"/>
    </location>
</feature>
<feature type="transmembrane region" description="Helical" evidence="5">
    <location>
        <begin position="119"/>
        <end position="143"/>
    </location>
</feature>
<dbReference type="Pfam" id="PF04932">
    <property type="entry name" value="Wzy_C"/>
    <property type="match status" value="1"/>
</dbReference>
<feature type="transmembrane region" description="Helical" evidence="5">
    <location>
        <begin position="36"/>
        <end position="55"/>
    </location>
</feature>
<evidence type="ECO:0000313" key="8">
    <source>
        <dbReference type="Proteomes" id="UP000245431"/>
    </source>
</evidence>
<keyword evidence="2 5" id="KW-0812">Transmembrane</keyword>
<gene>
    <name evidence="7" type="ORF">PVE_R1G0870</name>
</gene>
<protein>
    <submittedName>
        <fullName evidence="7">Pilus biosynthesis</fullName>
    </submittedName>
</protein>
<reference evidence="8" key="1">
    <citation type="submission" date="2016-07" db="EMBL/GenBank/DDBJ databases">
        <authorList>
            <person name="Florea S."/>
            <person name="Webb J.S."/>
            <person name="Jaromczyk J."/>
            <person name="Schardl C.L."/>
        </authorList>
    </citation>
    <scope>NUCLEOTIDE SEQUENCE [LARGE SCALE GENOMIC DNA]</scope>
    <source>
        <strain evidence="8">1YdBTEX2</strain>
    </source>
</reference>
<feature type="transmembrane region" description="Helical" evidence="5">
    <location>
        <begin position="188"/>
        <end position="206"/>
    </location>
</feature>
<dbReference type="RefSeq" id="WP_017845467.1">
    <property type="nucleotide sequence ID" value="NZ_AOUH01000008.1"/>
</dbReference>
<feature type="transmembrane region" description="Helical" evidence="5">
    <location>
        <begin position="86"/>
        <end position="107"/>
    </location>
</feature>
<evidence type="ECO:0000256" key="3">
    <source>
        <dbReference type="ARBA" id="ARBA00022989"/>
    </source>
</evidence>
<dbReference type="EMBL" id="LT599583">
    <property type="protein sequence ID" value="SBW78758.1"/>
    <property type="molecule type" value="Genomic_DNA"/>
</dbReference>
<evidence type="ECO:0000313" key="7">
    <source>
        <dbReference type="EMBL" id="SBW78758.1"/>
    </source>
</evidence>
<name>A0A1D3JRT2_PSEVE</name>
<evidence type="ECO:0000256" key="5">
    <source>
        <dbReference type="SAM" id="Phobius"/>
    </source>
</evidence>
<dbReference type="PANTHER" id="PTHR37422:SF13">
    <property type="entry name" value="LIPOPOLYSACCHARIDE BIOSYNTHESIS PROTEIN PA4999-RELATED"/>
    <property type="match status" value="1"/>
</dbReference>
<evidence type="ECO:0000256" key="1">
    <source>
        <dbReference type="ARBA" id="ARBA00004141"/>
    </source>
</evidence>
<feature type="transmembrane region" description="Helical" evidence="5">
    <location>
        <begin position="12"/>
        <end position="30"/>
    </location>
</feature>
<feature type="transmembrane region" description="Helical" evidence="5">
    <location>
        <begin position="62"/>
        <end position="80"/>
    </location>
</feature>
<feature type="transmembrane region" description="Helical" evidence="5">
    <location>
        <begin position="163"/>
        <end position="181"/>
    </location>
</feature>
<dbReference type="InterPro" id="IPR007016">
    <property type="entry name" value="O-antigen_ligase-rel_domated"/>
</dbReference>
<feature type="transmembrane region" description="Helical" evidence="5">
    <location>
        <begin position="387"/>
        <end position="405"/>
    </location>
</feature>
<feature type="transmembrane region" description="Helical" evidence="5">
    <location>
        <begin position="237"/>
        <end position="260"/>
    </location>
</feature>
<evidence type="ECO:0000256" key="4">
    <source>
        <dbReference type="ARBA" id="ARBA00023136"/>
    </source>
</evidence>
<comment type="subcellular location">
    <subcellularLocation>
        <location evidence="1">Membrane</location>
        <topology evidence="1">Multi-pass membrane protein</topology>
    </subcellularLocation>
</comment>
<proteinExistence type="predicted"/>
<dbReference type="InterPro" id="IPR051533">
    <property type="entry name" value="WaaL-like"/>
</dbReference>
<organism evidence="7 8">
    <name type="scientific">Pseudomonas veronii 1YdBTEX2</name>
    <dbReference type="NCBI Taxonomy" id="1295141"/>
    <lineage>
        <taxon>Bacteria</taxon>
        <taxon>Pseudomonadati</taxon>
        <taxon>Pseudomonadota</taxon>
        <taxon>Gammaproteobacteria</taxon>
        <taxon>Pseudomonadales</taxon>
        <taxon>Pseudomonadaceae</taxon>
        <taxon>Pseudomonas</taxon>
    </lineage>
</organism>
<evidence type="ECO:0000256" key="2">
    <source>
        <dbReference type="ARBA" id="ARBA00022692"/>
    </source>
</evidence>
<keyword evidence="3 5" id="KW-1133">Transmembrane helix</keyword>
<keyword evidence="4 5" id="KW-0472">Membrane</keyword>
<dbReference type="AlphaFoldDB" id="A0A1D3JRT2"/>
<feature type="domain" description="O-antigen ligase-related" evidence="6">
    <location>
        <begin position="199"/>
        <end position="331"/>
    </location>
</feature>
<sequence length="469" mass="50591">MSLSPQQRDKTFLVIAACLLALGICAPFSGHDWQRAMQVAMGLGAVVYGLTVVPVERLVDRPTALGLVLIVGLGLVSSALAHQPLWAFTEVALFISCGAIAVAVALLRRHAGEPLDRVLILMVVLLCLIKSIQYLYAGALAFASGVRVLDPDALLSGFSNKRFYGQFQTFTLPLLALPLLMPKVSRSVRGAVFALLCVWWLIAISGGTRGTWLGMAVAGVALALLGPWGRRWLAWQLAAVCGGLLLYTALFTLLTGALGVEVGSGVSDRLTTSLSGRGPIWWQAWHMIVERPWLGFGPMHFADIANPVAAHPHQAILQWASEWGVPSALCVAALAWRGGWATLRVLRTRACSTARVDLLRGCLFAALLGALTQAMVDGVIVMPNSQVWLALVVGWLMALHVWRAAPGASLPWAWAGWRVAAVLSVGLLVWVVMRDAPHIEQAQQGYLEGGNQHLQPRFWAQGVIALRRQ</sequence>
<accession>A0A1D3JRT2</accession>
<dbReference type="GO" id="GO:0016020">
    <property type="term" value="C:membrane"/>
    <property type="evidence" value="ECO:0007669"/>
    <property type="project" value="UniProtKB-SubCell"/>
</dbReference>
<dbReference type="PANTHER" id="PTHR37422">
    <property type="entry name" value="TEICHURONIC ACID BIOSYNTHESIS PROTEIN TUAE"/>
    <property type="match status" value="1"/>
</dbReference>
<evidence type="ECO:0000259" key="6">
    <source>
        <dbReference type="Pfam" id="PF04932"/>
    </source>
</evidence>
<dbReference type="Proteomes" id="UP000245431">
    <property type="component" value="Chromosome PVE_r1"/>
</dbReference>